<keyword evidence="4" id="KW-0804">Transcription</keyword>
<dbReference type="GO" id="GO:0003700">
    <property type="term" value="F:DNA-binding transcription factor activity"/>
    <property type="evidence" value="ECO:0007669"/>
    <property type="project" value="TreeGrafter"/>
</dbReference>
<dbReference type="PRINTS" id="PR00036">
    <property type="entry name" value="HTHLACI"/>
</dbReference>
<evidence type="ECO:0000256" key="4">
    <source>
        <dbReference type="ARBA" id="ARBA00023163"/>
    </source>
</evidence>
<dbReference type="PROSITE" id="PS00356">
    <property type="entry name" value="HTH_LACI_1"/>
    <property type="match status" value="1"/>
</dbReference>
<evidence type="ECO:0000256" key="1">
    <source>
        <dbReference type="ARBA" id="ARBA00022491"/>
    </source>
</evidence>
<proteinExistence type="predicted"/>
<dbReference type="Gene3D" id="1.10.260.40">
    <property type="entry name" value="lambda repressor-like DNA-binding domains"/>
    <property type="match status" value="1"/>
</dbReference>
<dbReference type="Pfam" id="PF00356">
    <property type="entry name" value="LacI"/>
    <property type="match status" value="1"/>
</dbReference>
<dbReference type="CDD" id="cd01392">
    <property type="entry name" value="HTH_LacI"/>
    <property type="match status" value="1"/>
</dbReference>
<dbReference type="GO" id="GO:0000976">
    <property type="term" value="F:transcription cis-regulatory region binding"/>
    <property type="evidence" value="ECO:0007669"/>
    <property type="project" value="TreeGrafter"/>
</dbReference>
<dbReference type="SUPFAM" id="SSF53822">
    <property type="entry name" value="Periplasmic binding protein-like I"/>
    <property type="match status" value="1"/>
</dbReference>
<dbReference type="Proteomes" id="UP000482084">
    <property type="component" value="Unassembled WGS sequence"/>
</dbReference>
<accession>A0A6L4WY77</accession>
<comment type="caution">
    <text evidence="6">The sequence shown here is derived from an EMBL/GenBank/DDBJ whole genome shotgun (WGS) entry which is preliminary data.</text>
</comment>
<dbReference type="InterPro" id="IPR001761">
    <property type="entry name" value="Peripla_BP/Lac1_sug-bd_dom"/>
</dbReference>
<gene>
    <name evidence="6" type="ORF">DSM100688_1971</name>
    <name evidence="7" type="ORF">GFD24_09725</name>
</gene>
<dbReference type="InterPro" id="IPR000843">
    <property type="entry name" value="HTH_LacI"/>
</dbReference>
<dbReference type="InterPro" id="IPR010982">
    <property type="entry name" value="Lambda_DNA-bd_dom_sf"/>
</dbReference>
<evidence type="ECO:0000313" key="7">
    <source>
        <dbReference type="EMBL" id="NEG72473.1"/>
    </source>
</evidence>
<evidence type="ECO:0000259" key="5">
    <source>
        <dbReference type="PROSITE" id="PS50932"/>
    </source>
</evidence>
<dbReference type="Pfam" id="PF00532">
    <property type="entry name" value="Peripla_BP_1"/>
    <property type="match status" value="1"/>
</dbReference>
<dbReference type="SUPFAM" id="SSF47413">
    <property type="entry name" value="lambda repressor-like DNA-binding domains"/>
    <property type="match status" value="1"/>
</dbReference>
<dbReference type="RefSeq" id="WP_152358975.1">
    <property type="nucleotide sequence ID" value="NZ_WBSM01000012.1"/>
</dbReference>
<evidence type="ECO:0000313" key="8">
    <source>
        <dbReference type="Proteomes" id="UP000469943"/>
    </source>
</evidence>
<dbReference type="PROSITE" id="PS50932">
    <property type="entry name" value="HTH_LACI_2"/>
    <property type="match status" value="1"/>
</dbReference>
<name>A0A6L4WY77_9BIFI</name>
<dbReference type="CDD" id="cd06288">
    <property type="entry name" value="PBP1_sucrose_transcription_regulator"/>
    <property type="match status" value="1"/>
</dbReference>
<dbReference type="PANTHER" id="PTHR30146:SF148">
    <property type="entry name" value="HTH-TYPE TRANSCRIPTIONAL REPRESSOR PURR-RELATED"/>
    <property type="match status" value="1"/>
</dbReference>
<dbReference type="InterPro" id="IPR028082">
    <property type="entry name" value="Peripla_BP_I"/>
</dbReference>
<keyword evidence="2" id="KW-0805">Transcription regulation</keyword>
<evidence type="ECO:0000256" key="3">
    <source>
        <dbReference type="ARBA" id="ARBA00023125"/>
    </source>
</evidence>
<dbReference type="EMBL" id="WBSM01000012">
    <property type="protein sequence ID" value="KAB8287020.1"/>
    <property type="molecule type" value="Genomic_DNA"/>
</dbReference>
<feature type="domain" description="HTH lacI-type" evidence="5">
    <location>
        <begin position="2"/>
        <end position="58"/>
    </location>
</feature>
<dbReference type="PANTHER" id="PTHR30146">
    <property type="entry name" value="LACI-RELATED TRANSCRIPTIONAL REPRESSOR"/>
    <property type="match status" value="1"/>
</dbReference>
<protein>
    <submittedName>
        <fullName evidence="7">LacI family DNA-binding transcriptional regulator</fullName>
    </submittedName>
    <submittedName>
        <fullName evidence="6">LacI family transcriptional regulator</fullName>
    </submittedName>
</protein>
<dbReference type="EMBL" id="WHZX01000009">
    <property type="protein sequence ID" value="NEG72473.1"/>
    <property type="molecule type" value="Genomic_DNA"/>
</dbReference>
<reference evidence="7 8" key="1">
    <citation type="submission" date="2019-10" db="EMBL/GenBank/DDBJ databases">
        <title>Bifidobacterium from non-human primates.</title>
        <authorList>
            <person name="Modesto M."/>
        </authorList>
    </citation>
    <scope>NUCLEOTIDE SEQUENCE [LARGE SCALE GENOMIC DNA]</scope>
    <source>
        <strain evidence="7 8">TREM</strain>
    </source>
</reference>
<evidence type="ECO:0000256" key="2">
    <source>
        <dbReference type="ARBA" id="ARBA00023015"/>
    </source>
</evidence>
<dbReference type="SMART" id="SM00354">
    <property type="entry name" value="HTH_LACI"/>
    <property type="match status" value="1"/>
</dbReference>
<dbReference type="OrthoDB" id="9798934at2"/>
<dbReference type="Proteomes" id="UP000469943">
    <property type="component" value="Unassembled WGS sequence"/>
</dbReference>
<sequence>MVTLKDIALKTGVSTATVSRVLNGKGRGRIKPEIAHEIREQAEAMGYVINPIARGLRTNRSHMIGLIGDDVATTPYAGRIILGAQDAARTFGYLLTVVNTGNDAELERQQIDMLRRYGVDGFLYAAMYDRVMTLPDALDDCPTVMVDAEDKDGQCPSIGPDEQGIGEDAVARLLAAGCRRIAYYGSPPTVIAQPRRLAGYHAALDRAGIASDDRPVFDPDEKVDADMQAEALLDTGADGVFCFNDVRARFIYEAAVRRGLRIGRDLSVVSVDNFELLSVFFEPRLTSIELPHYEMGYWGACKLISMIEGRDMGGALDAVETRAVLPDLSVDRGRIRCAVVEKESVAVR</sequence>
<dbReference type="AlphaFoldDB" id="A0A6L4WY77"/>
<keyword evidence="1" id="KW-0678">Repressor</keyword>
<dbReference type="Gene3D" id="3.40.50.2300">
    <property type="match status" value="2"/>
</dbReference>
<keyword evidence="9" id="KW-1185">Reference proteome</keyword>
<evidence type="ECO:0000313" key="6">
    <source>
        <dbReference type="EMBL" id="KAB8287020.1"/>
    </source>
</evidence>
<evidence type="ECO:0000313" key="9">
    <source>
        <dbReference type="Proteomes" id="UP000482084"/>
    </source>
</evidence>
<reference evidence="6 9" key="2">
    <citation type="submission" date="2019-10" db="EMBL/GenBank/DDBJ databases">
        <title>Characterization of the phylogenetic diversity of two novel species belonging to the genus Bifidobacterium: Bifidobacterium cebidarum sp. nov. and Bifidobacterium leontopitheci sp. nov.</title>
        <authorList>
            <person name="Lugli G.A."/>
            <person name="Duranti S."/>
            <person name="Milani C."/>
            <person name="Turroni F."/>
            <person name="Ventura M."/>
        </authorList>
    </citation>
    <scope>NUCLEOTIDE SEQUENCE [LARGE SCALE GENOMIC DNA]</scope>
    <source>
        <strain evidence="6 9">DSM 100688</strain>
    </source>
</reference>
<keyword evidence="3 7" id="KW-0238">DNA-binding</keyword>
<organism evidence="6 9">
    <name type="scientific">Bifidobacterium ramosum</name>
    <dbReference type="NCBI Taxonomy" id="1798158"/>
    <lineage>
        <taxon>Bacteria</taxon>
        <taxon>Bacillati</taxon>
        <taxon>Actinomycetota</taxon>
        <taxon>Actinomycetes</taxon>
        <taxon>Bifidobacteriales</taxon>
        <taxon>Bifidobacteriaceae</taxon>
        <taxon>Bifidobacterium</taxon>
    </lineage>
</organism>